<keyword evidence="2" id="KW-0812">Transmembrane</keyword>
<dbReference type="EMBL" id="CAJNON010000024">
    <property type="protein sequence ID" value="CAF0807865.1"/>
    <property type="molecule type" value="Genomic_DNA"/>
</dbReference>
<evidence type="ECO:0000313" key="5">
    <source>
        <dbReference type="EMBL" id="CAF3601702.1"/>
    </source>
</evidence>
<keyword evidence="2" id="KW-0472">Membrane</keyword>
<feature type="transmembrane region" description="Helical" evidence="2">
    <location>
        <begin position="158"/>
        <end position="183"/>
    </location>
</feature>
<evidence type="ECO:0000313" key="6">
    <source>
        <dbReference type="Proteomes" id="UP000663891"/>
    </source>
</evidence>
<dbReference type="Proteomes" id="UP000663868">
    <property type="component" value="Unassembled WGS sequence"/>
</dbReference>
<dbReference type="PANTHER" id="PTHR33444:SF2">
    <property type="entry name" value="MARVEL DOMAIN-CONTAINING PROTEIN"/>
    <property type="match status" value="1"/>
</dbReference>
<evidence type="ECO:0000256" key="1">
    <source>
        <dbReference type="SAM" id="MobiDB-lite"/>
    </source>
</evidence>
<accession>A0A813TAA0</accession>
<feature type="region of interest" description="Disordered" evidence="1">
    <location>
        <begin position="15"/>
        <end position="40"/>
    </location>
</feature>
<evidence type="ECO:0000256" key="2">
    <source>
        <dbReference type="SAM" id="Phobius"/>
    </source>
</evidence>
<keyword evidence="2" id="KW-1133">Transmembrane helix</keyword>
<gene>
    <name evidence="3" type="ORF">IZO911_LOCUS3051</name>
    <name evidence="5" type="ORF">KXQ929_LOCUS5166</name>
    <name evidence="4" type="ORF">VCS650_LOCUS4379</name>
</gene>
<name>A0A813TAA0_9BILA</name>
<dbReference type="EMBL" id="CAJNOE010000015">
    <property type="protein sequence ID" value="CAF0733580.1"/>
    <property type="molecule type" value="Genomic_DNA"/>
</dbReference>
<feature type="compositionally biased region" description="Low complexity" evidence="1">
    <location>
        <begin position="15"/>
        <end position="26"/>
    </location>
</feature>
<feature type="transmembrane region" description="Helical" evidence="2">
    <location>
        <begin position="203"/>
        <end position="223"/>
    </location>
</feature>
<comment type="caution">
    <text evidence="4">The sequence shown here is derived from an EMBL/GenBank/DDBJ whole genome shotgun (WGS) entry which is preliminary data.</text>
</comment>
<dbReference type="InterPro" id="IPR040350">
    <property type="entry name" value="TMEM272"/>
</dbReference>
<dbReference type="AlphaFoldDB" id="A0A813TAA0"/>
<dbReference type="Proteomes" id="UP000663860">
    <property type="component" value="Unassembled WGS sequence"/>
</dbReference>
<dbReference type="Proteomes" id="UP000663891">
    <property type="component" value="Unassembled WGS sequence"/>
</dbReference>
<proteinExistence type="predicted"/>
<organism evidence="4 6">
    <name type="scientific">Adineta steineri</name>
    <dbReference type="NCBI Taxonomy" id="433720"/>
    <lineage>
        <taxon>Eukaryota</taxon>
        <taxon>Metazoa</taxon>
        <taxon>Spiralia</taxon>
        <taxon>Gnathifera</taxon>
        <taxon>Rotifera</taxon>
        <taxon>Eurotatoria</taxon>
        <taxon>Bdelloidea</taxon>
        <taxon>Adinetida</taxon>
        <taxon>Adinetidae</taxon>
        <taxon>Adineta</taxon>
    </lineage>
</organism>
<sequence length="337" mass="38531">MFSSRLHRQPLSAMNNSFTSFSSDNSYMPNRRQSSPFPLRQLTVRDLHDINETDLNNQSISQIPRPILSIPRPSIRMPTDDLLWWTPDETSSYREEFPASRTYHPERPFYQITAPSTNLPSPPIQYQIVPISYQRSLPNRILHRIKHKKYFKEKTPGLCTTLCSGGLSTCAALVYLCIILALPVTKLVLGILYIGQCPVNKNIPLFMIVSGACGLGIILFLLLSSTCTFYRSSTIARKITHKFIICTIALSRGMQGALAIFLFVWFFIGNVWVFGARSRVRTDAPNDINNYCQPGLYWFAFYVLIFTYVFATFMCFIKFCGNFFCCGACDMWKRAFS</sequence>
<dbReference type="PANTHER" id="PTHR33444">
    <property type="entry name" value="SI:DKEY-19B23.12-RELATED"/>
    <property type="match status" value="1"/>
</dbReference>
<dbReference type="OrthoDB" id="6157510at2759"/>
<feature type="transmembrane region" description="Helical" evidence="2">
    <location>
        <begin position="296"/>
        <end position="317"/>
    </location>
</feature>
<dbReference type="EMBL" id="CAJOBB010000187">
    <property type="protein sequence ID" value="CAF3601702.1"/>
    <property type="molecule type" value="Genomic_DNA"/>
</dbReference>
<reference evidence="4" key="1">
    <citation type="submission" date="2021-02" db="EMBL/GenBank/DDBJ databases">
        <authorList>
            <person name="Nowell W R."/>
        </authorList>
    </citation>
    <scope>NUCLEOTIDE SEQUENCE</scope>
</reference>
<feature type="transmembrane region" description="Helical" evidence="2">
    <location>
        <begin position="243"/>
        <end position="268"/>
    </location>
</feature>
<evidence type="ECO:0000313" key="4">
    <source>
        <dbReference type="EMBL" id="CAF0807865.1"/>
    </source>
</evidence>
<feature type="compositionally biased region" description="Polar residues" evidence="1">
    <location>
        <begin position="27"/>
        <end position="36"/>
    </location>
</feature>
<evidence type="ECO:0000313" key="3">
    <source>
        <dbReference type="EMBL" id="CAF0733580.1"/>
    </source>
</evidence>
<protein>
    <submittedName>
        <fullName evidence="4">Uncharacterized protein</fullName>
    </submittedName>
</protein>